<keyword evidence="1" id="KW-0732">Signal</keyword>
<keyword evidence="3" id="KW-1185">Reference proteome</keyword>
<organism evidence="2 3">
    <name type="scientific">Desulfovibrio litoralis DSM 11393</name>
    <dbReference type="NCBI Taxonomy" id="1121455"/>
    <lineage>
        <taxon>Bacteria</taxon>
        <taxon>Pseudomonadati</taxon>
        <taxon>Thermodesulfobacteriota</taxon>
        <taxon>Desulfovibrionia</taxon>
        <taxon>Desulfovibrionales</taxon>
        <taxon>Desulfovibrionaceae</taxon>
        <taxon>Desulfovibrio</taxon>
    </lineage>
</organism>
<sequence length="193" mass="22152">MYNTIVKCFGILCLIALCTLLGSVSSTLAGNSGDGKVQTSKHDKKYKALYYIAWSGYWPDDMDEKTKKEICLPIDAGTVAVDNTGKLLYFQRTLNINEFMPIYPPEITDRFIQGLREKMTSPYSEEELVGLLTKQGYSIIIRDYDADIVLYRPYMFDKKLCYPSTREEYNKFFYKNGKFTLPSFKFGGIISFS</sequence>
<dbReference type="RefSeq" id="WP_072698044.1">
    <property type="nucleotide sequence ID" value="NZ_FRDI01000020.1"/>
</dbReference>
<evidence type="ECO:0000313" key="2">
    <source>
        <dbReference type="EMBL" id="SHN73140.1"/>
    </source>
</evidence>
<dbReference type="Proteomes" id="UP000186469">
    <property type="component" value="Unassembled WGS sequence"/>
</dbReference>
<protein>
    <submittedName>
        <fullName evidence="2">Uncharacterized protein</fullName>
    </submittedName>
</protein>
<dbReference type="OrthoDB" id="5463212at2"/>
<accession>A0A1M7TR10</accession>
<gene>
    <name evidence="2" type="ORF">SAMN02745728_02384</name>
</gene>
<proteinExistence type="predicted"/>
<name>A0A1M7TR10_9BACT</name>
<dbReference type="EMBL" id="FRDI01000020">
    <property type="protein sequence ID" value="SHN73140.1"/>
    <property type="molecule type" value="Genomic_DNA"/>
</dbReference>
<reference evidence="2 3" key="1">
    <citation type="submission" date="2016-12" db="EMBL/GenBank/DDBJ databases">
        <authorList>
            <person name="Song W.-J."/>
            <person name="Kurnit D.M."/>
        </authorList>
    </citation>
    <scope>NUCLEOTIDE SEQUENCE [LARGE SCALE GENOMIC DNA]</scope>
    <source>
        <strain evidence="2 3">DSM 11393</strain>
    </source>
</reference>
<feature type="signal peptide" evidence="1">
    <location>
        <begin position="1"/>
        <end position="29"/>
    </location>
</feature>
<evidence type="ECO:0000256" key="1">
    <source>
        <dbReference type="SAM" id="SignalP"/>
    </source>
</evidence>
<dbReference type="AlphaFoldDB" id="A0A1M7TR10"/>
<dbReference type="STRING" id="1121455.SAMN02745728_02384"/>
<evidence type="ECO:0000313" key="3">
    <source>
        <dbReference type="Proteomes" id="UP000186469"/>
    </source>
</evidence>
<feature type="chain" id="PRO_5012658450" evidence="1">
    <location>
        <begin position="30"/>
        <end position="193"/>
    </location>
</feature>